<dbReference type="PANTHER" id="PTHR12835:SF5">
    <property type="entry name" value="BIOTIN--PROTEIN LIGASE"/>
    <property type="match status" value="1"/>
</dbReference>
<sequence>MGKELKPEGTLVIAEDQTSGRGRRSKTWYSSPESNILATVILRHRLLKSQLGLPCLIGAVAVADAIHECTGLSTKIKWPNDVHINGKKVAGLLAELEYDHRQQPFLVLGFGVNVDIENFPINLKQTATSLKVESGKTWC</sequence>
<evidence type="ECO:0000256" key="1">
    <source>
        <dbReference type="ARBA" id="ARBA00022598"/>
    </source>
</evidence>
<evidence type="ECO:0000313" key="4">
    <source>
        <dbReference type="EMBL" id="SVE09367.1"/>
    </source>
</evidence>
<protein>
    <recommendedName>
        <fullName evidence="3">BPL/LPL catalytic domain-containing protein</fullName>
    </recommendedName>
</protein>
<dbReference type="EMBL" id="UINC01193650">
    <property type="protein sequence ID" value="SVE09367.1"/>
    <property type="molecule type" value="Genomic_DNA"/>
</dbReference>
<organism evidence="4">
    <name type="scientific">marine metagenome</name>
    <dbReference type="NCBI Taxonomy" id="408172"/>
    <lineage>
        <taxon>unclassified sequences</taxon>
        <taxon>metagenomes</taxon>
        <taxon>ecological metagenomes</taxon>
    </lineage>
</organism>
<feature type="non-terminal residue" evidence="4">
    <location>
        <position position="139"/>
    </location>
</feature>
<dbReference type="Gene3D" id="3.30.930.10">
    <property type="entry name" value="Bira Bifunctional Protein, Domain 2"/>
    <property type="match status" value="1"/>
</dbReference>
<dbReference type="GO" id="GO:0004077">
    <property type="term" value="F:biotin--[biotin carboxyl-carrier protein] ligase activity"/>
    <property type="evidence" value="ECO:0007669"/>
    <property type="project" value="InterPro"/>
</dbReference>
<accession>A0A383ANI0</accession>
<dbReference type="InterPro" id="IPR045864">
    <property type="entry name" value="aa-tRNA-synth_II/BPL/LPL"/>
</dbReference>
<evidence type="ECO:0000259" key="3">
    <source>
        <dbReference type="PROSITE" id="PS51733"/>
    </source>
</evidence>
<dbReference type="CDD" id="cd16442">
    <property type="entry name" value="BPL"/>
    <property type="match status" value="1"/>
</dbReference>
<dbReference type="PANTHER" id="PTHR12835">
    <property type="entry name" value="BIOTIN PROTEIN LIGASE"/>
    <property type="match status" value="1"/>
</dbReference>
<dbReference type="InterPro" id="IPR004408">
    <property type="entry name" value="Biotin_CoA_COase_ligase"/>
</dbReference>
<dbReference type="AlphaFoldDB" id="A0A383ANI0"/>
<dbReference type="Pfam" id="PF03099">
    <property type="entry name" value="BPL_LplA_LipB"/>
    <property type="match status" value="1"/>
</dbReference>
<dbReference type="NCBIfam" id="TIGR00121">
    <property type="entry name" value="birA_ligase"/>
    <property type="match status" value="1"/>
</dbReference>
<evidence type="ECO:0000256" key="2">
    <source>
        <dbReference type="SAM" id="MobiDB-lite"/>
    </source>
</evidence>
<keyword evidence="1" id="KW-0436">Ligase</keyword>
<feature type="region of interest" description="Disordered" evidence="2">
    <location>
        <begin position="1"/>
        <end position="27"/>
    </location>
</feature>
<dbReference type="PROSITE" id="PS51733">
    <property type="entry name" value="BPL_LPL_CATALYTIC"/>
    <property type="match status" value="1"/>
</dbReference>
<feature type="domain" description="BPL/LPL catalytic" evidence="3">
    <location>
        <begin position="1"/>
        <end position="139"/>
    </location>
</feature>
<dbReference type="InterPro" id="IPR004143">
    <property type="entry name" value="BPL_LPL_catalytic"/>
</dbReference>
<reference evidence="4" key="1">
    <citation type="submission" date="2018-05" db="EMBL/GenBank/DDBJ databases">
        <authorList>
            <person name="Lanie J.A."/>
            <person name="Ng W.-L."/>
            <person name="Kazmierczak K.M."/>
            <person name="Andrzejewski T.M."/>
            <person name="Davidsen T.M."/>
            <person name="Wayne K.J."/>
            <person name="Tettelin H."/>
            <person name="Glass J.I."/>
            <person name="Rusch D."/>
            <person name="Podicherti R."/>
            <person name="Tsui H.-C.T."/>
            <person name="Winkler M.E."/>
        </authorList>
    </citation>
    <scope>NUCLEOTIDE SEQUENCE</scope>
</reference>
<dbReference type="GO" id="GO:0005737">
    <property type="term" value="C:cytoplasm"/>
    <property type="evidence" value="ECO:0007669"/>
    <property type="project" value="TreeGrafter"/>
</dbReference>
<gene>
    <name evidence="4" type="ORF">METZ01_LOCUS462221</name>
</gene>
<name>A0A383ANI0_9ZZZZ</name>
<proteinExistence type="predicted"/>
<dbReference type="SUPFAM" id="SSF55681">
    <property type="entry name" value="Class II aaRS and biotin synthetases"/>
    <property type="match status" value="1"/>
</dbReference>